<feature type="domain" description="Major facilitator superfamily (MFS) profile" evidence="7">
    <location>
        <begin position="1"/>
        <end position="436"/>
    </location>
</feature>
<dbReference type="PANTHER" id="PTHR11328:SF24">
    <property type="entry name" value="MAJOR FACILITATOR SUPERFAMILY (MFS) PROFILE DOMAIN-CONTAINING PROTEIN"/>
    <property type="match status" value="1"/>
</dbReference>
<keyword evidence="2" id="KW-0813">Transport</keyword>
<keyword evidence="3 6" id="KW-0812">Transmembrane</keyword>
<evidence type="ECO:0000259" key="7">
    <source>
        <dbReference type="PROSITE" id="PS50850"/>
    </source>
</evidence>
<feature type="transmembrane region" description="Helical" evidence="6">
    <location>
        <begin position="373"/>
        <end position="396"/>
    </location>
</feature>
<feature type="transmembrane region" description="Helical" evidence="6">
    <location>
        <begin position="183"/>
        <end position="203"/>
    </location>
</feature>
<feature type="transmembrane region" description="Helical" evidence="6">
    <location>
        <begin position="153"/>
        <end position="177"/>
    </location>
</feature>
<proteinExistence type="predicted"/>
<accession>A0ABR7ETL5</accession>
<evidence type="ECO:0000256" key="5">
    <source>
        <dbReference type="ARBA" id="ARBA00023136"/>
    </source>
</evidence>
<evidence type="ECO:0000313" key="9">
    <source>
        <dbReference type="Proteomes" id="UP000647235"/>
    </source>
</evidence>
<dbReference type="EMBL" id="JACOOY010000005">
    <property type="protein sequence ID" value="MBC5664688.1"/>
    <property type="molecule type" value="Genomic_DNA"/>
</dbReference>
<sequence length="455" mass="49744">MEQKTTKISFWERFSYGCGDLGCNIIYSAMSAFLLFYYTDYVHISAGIVGTIMLVSRIFDGVTDLIMGVIVDRTKSKMGKCRPWILRMAIPFAIAGILLFSVPSGLGQTAKIAYIFITYNLVSSVIYTAINVPYATLNALITQDQYERSVLSIFRMILATTGTLIITNLTLPLVQAFGNNASAWTKAFAVFGVLAVIIFLITFTGTKERVKPSEHTKQEKIPFFKGIRLLFQNKYWIMITLTLVFIFIIYSLNGGAAVYYAKVVLKNPNLVGPMNLVASIVQIVAMFFTAFIIKKIGKRNMLILGAIIYGLGFAMFAFVGTSYIGIMIASGLKGVGNAGISSCMFAIVSDTIEYGEWKTGYRTEGLINSASSFGFKVGNGLGSAMLGWILALGGYAEKVVAQSASALTAINALFIYIPVLSAVLIVVIMCFYKLDKEYDGIVTDLKEGRGVADND</sequence>
<evidence type="ECO:0000256" key="6">
    <source>
        <dbReference type="SAM" id="Phobius"/>
    </source>
</evidence>
<feature type="transmembrane region" description="Helical" evidence="6">
    <location>
        <begin position="334"/>
        <end position="352"/>
    </location>
</feature>
<keyword evidence="4 6" id="KW-1133">Transmembrane helix</keyword>
<dbReference type="SUPFAM" id="SSF103473">
    <property type="entry name" value="MFS general substrate transporter"/>
    <property type="match status" value="1"/>
</dbReference>
<evidence type="ECO:0000256" key="3">
    <source>
        <dbReference type="ARBA" id="ARBA00022692"/>
    </source>
</evidence>
<dbReference type="RefSeq" id="WP_186855587.1">
    <property type="nucleotide sequence ID" value="NZ_JACOOY010000005.1"/>
</dbReference>
<keyword evidence="5 6" id="KW-0472">Membrane</keyword>
<dbReference type="InterPro" id="IPR039672">
    <property type="entry name" value="MFS_2"/>
</dbReference>
<feature type="transmembrane region" description="Helical" evidence="6">
    <location>
        <begin position="21"/>
        <end position="38"/>
    </location>
</feature>
<dbReference type="Proteomes" id="UP000647235">
    <property type="component" value="Unassembled WGS sequence"/>
</dbReference>
<feature type="transmembrane region" description="Helical" evidence="6">
    <location>
        <begin position="235"/>
        <end position="261"/>
    </location>
</feature>
<dbReference type="Pfam" id="PF13347">
    <property type="entry name" value="MFS_2"/>
    <property type="match status" value="1"/>
</dbReference>
<reference evidence="8 9" key="1">
    <citation type="submission" date="2020-08" db="EMBL/GenBank/DDBJ databases">
        <title>Genome public.</title>
        <authorList>
            <person name="Liu C."/>
            <person name="Sun Q."/>
        </authorList>
    </citation>
    <scope>NUCLEOTIDE SEQUENCE [LARGE SCALE GENOMIC DNA]</scope>
    <source>
        <strain evidence="8 9">NSJ-36</strain>
    </source>
</reference>
<dbReference type="InterPro" id="IPR020846">
    <property type="entry name" value="MFS_dom"/>
</dbReference>
<dbReference type="Gene3D" id="1.20.1250.20">
    <property type="entry name" value="MFS general substrate transporter like domains"/>
    <property type="match status" value="2"/>
</dbReference>
<dbReference type="PANTHER" id="PTHR11328">
    <property type="entry name" value="MAJOR FACILITATOR SUPERFAMILY DOMAIN-CONTAINING PROTEIN"/>
    <property type="match status" value="1"/>
</dbReference>
<name>A0ABR7ETL5_9FIRM</name>
<evidence type="ECO:0000256" key="2">
    <source>
        <dbReference type="ARBA" id="ARBA00022448"/>
    </source>
</evidence>
<dbReference type="PROSITE" id="PS50850">
    <property type="entry name" value="MFS"/>
    <property type="match status" value="1"/>
</dbReference>
<evidence type="ECO:0000256" key="4">
    <source>
        <dbReference type="ARBA" id="ARBA00022989"/>
    </source>
</evidence>
<evidence type="ECO:0000256" key="1">
    <source>
        <dbReference type="ARBA" id="ARBA00004651"/>
    </source>
</evidence>
<feature type="transmembrane region" description="Helical" evidence="6">
    <location>
        <begin position="302"/>
        <end position="328"/>
    </location>
</feature>
<feature type="transmembrane region" description="Helical" evidence="6">
    <location>
        <begin position="84"/>
        <end position="106"/>
    </location>
</feature>
<gene>
    <name evidence="8" type="ORF">H8S07_05270</name>
</gene>
<comment type="subcellular location">
    <subcellularLocation>
        <location evidence="1">Cell membrane</location>
        <topology evidence="1">Multi-pass membrane protein</topology>
    </subcellularLocation>
</comment>
<comment type="caution">
    <text evidence="8">The sequence shown here is derived from an EMBL/GenBank/DDBJ whole genome shotgun (WGS) entry which is preliminary data.</text>
</comment>
<evidence type="ECO:0000313" key="8">
    <source>
        <dbReference type="EMBL" id="MBC5664688.1"/>
    </source>
</evidence>
<keyword evidence="9" id="KW-1185">Reference proteome</keyword>
<feature type="transmembrane region" description="Helical" evidence="6">
    <location>
        <begin position="273"/>
        <end position="293"/>
    </location>
</feature>
<feature type="transmembrane region" description="Helical" evidence="6">
    <location>
        <begin position="44"/>
        <end position="72"/>
    </location>
</feature>
<protein>
    <submittedName>
        <fullName evidence="8">MFS transporter</fullName>
    </submittedName>
</protein>
<dbReference type="InterPro" id="IPR001927">
    <property type="entry name" value="Na/Gal_symport"/>
</dbReference>
<feature type="transmembrane region" description="Helical" evidence="6">
    <location>
        <begin position="112"/>
        <end position="132"/>
    </location>
</feature>
<dbReference type="InterPro" id="IPR036259">
    <property type="entry name" value="MFS_trans_sf"/>
</dbReference>
<feature type="transmembrane region" description="Helical" evidence="6">
    <location>
        <begin position="408"/>
        <end position="432"/>
    </location>
</feature>
<dbReference type="CDD" id="cd17332">
    <property type="entry name" value="MFS_MelB_like"/>
    <property type="match status" value="1"/>
</dbReference>
<dbReference type="NCBIfam" id="TIGR00792">
    <property type="entry name" value="gph"/>
    <property type="match status" value="1"/>
</dbReference>
<organism evidence="8 9">
    <name type="scientific">Dorea hominis</name>
    <dbReference type="NCBI Taxonomy" id="2763040"/>
    <lineage>
        <taxon>Bacteria</taxon>
        <taxon>Bacillati</taxon>
        <taxon>Bacillota</taxon>
        <taxon>Clostridia</taxon>
        <taxon>Lachnospirales</taxon>
        <taxon>Lachnospiraceae</taxon>
        <taxon>Dorea</taxon>
    </lineage>
</organism>